<dbReference type="GO" id="GO:0004329">
    <property type="term" value="F:formate-tetrahydrofolate ligase activity"/>
    <property type="evidence" value="ECO:0007669"/>
    <property type="project" value="UniProtKB-UniRule"/>
</dbReference>
<evidence type="ECO:0000256" key="8">
    <source>
        <dbReference type="HAMAP-Rule" id="MF_01543"/>
    </source>
</evidence>
<dbReference type="InterPro" id="IPR000559">
    <property type="entry name" value="Formate_THF_ligase"/>
</dbReference>
<dbReference type="PROSITE" id="PS00722">
    <property type="entry name" value="FTHFS_2"/>
    <property type="match status" value="1"/>
</dbReference>
<dbReference type="InterPro" id="IPR027417">
    <property type="entry name" value="P-loop_NTPase"/>
</dbReference>
<comment type="pathway">
    <text evidence="1 8">One-carbon metabolism; tetrahydrofolate interconversion.</text>
</comment>
<keyword evidence="2 8" id="KW-0554">One-carbon metabolism</keyword>
<dbReference type="Gene3D" id="3.10.410.10">
    <property type="entry name" value="Formyltetrahydrofolate synthetase, domain 3"/>
    <property type="match status" value="1"/>
</dbReference>
<keyword evidence="5 8" id="KW-0067">ATP-binding</keyword>
<evidence type="ECO:0000256" key="5">
    <source>
        <dbReference type="ARBA" id="ARBA00022840"/>
    </source>
</evidence>
<evidence type="ECO:0000256" key="1">
    <source>
        <dbReference type="ARBA" id="ARBA00004777"/>
    </source>
</evidence>
<keyword evidence="3 8" id="KW-0436">Ligase</keyword>
<evidence type="ECO:0000256" key="7">
    <source>
        <dbReference type="ARBA" id="ARBA00061363"/>
    </source>
</evidence>
<dbReference type="InterPro" id="IPR020628">
    <property type="entry name" value="Formate_THF_ligase_CS"/>
</dbReference>
<dbReference type="Gene3D" id="3.40.50.300">
    <property type="entry name" value="P-loop containing nucleotide triphosphate hydrolases"/>
    <property type="match status" value="1"/>
</dbReference>
<dbReference type="CDD" id="cd00477">
    <property type="entry name" value="FTHFS"/>
    <property type="match status" value="1"/>
</dbReference>
<dbReference type="GO" id="GO:0005524">
    <property type="term" value="F:ATP binding"/>
    <property type="evidence" value="ECO:0007669"/>
    <property type="project" value="UniProtKB-UniRule"/>
</dbReference>
<comment type="similarity">
    <text evidence="7 8">Belongs to the formate--tetrahydrofolate ligase family.</text>
</comment>
<comment type="catalytic activity">
    <reaction evidence="6 8">
        <text>(6S)-5,6,7,8-tetrahydrofolate + formate + ATP = (6R)-10-formyltetrahydrofolate + ADP + phosphate</text>
        <dbReference type="Rhea" id="RHEA:20221"/>
        <dbReference type="ChEBI" id="CHEBI:15740"/>
        <dbReference type="ChEBI" id="CHEBI:30616"/>
        <dbReference type="ChEBI" id="CHEBI:43474"/>
        <dbReference type="ChEBI" id="CHEBI:57453"/>
        <dbReference type="ChEBI" id="CHEBI:195366"/>
        <dbReference type="ChEBI" id="CHEBI:456216"/>
        <dbReference type="EC" id="6.3.4.3"/>
    </reaction>
</comment>
<dbReference type="EC" id="6.3.4.3" evidence="8"/>
<evidence type="ECO:0000256" key="3">
    <source>
        <dbReference type="ARBA" id="ARBA00022598"/>
    </source>
</evidence>
<dbReference type="PROSITE" id="PS00721">
    <property type="entry name" value="FTHFS_1"/>
    <property type="match status" value="1"/>
</dbReference>
<feature type="binding site" evidence="8">
    <location>
        <begin position="66"/>
        <end position="73"/>
    </location>
    <ligand>
        <name>ATP</name>
        <dbReference type="ChEBI" id="CHEBI:30616"/>
    </ligand>
</feature>
<dbReference type="Gene3D" id="3.30.1510.10">
    <property type="entry name" value="Domain 2, N(10)-formyltetrahydrofolate synthetase"/>
    <property type="match status" value="1"/>
</dbReference>
<dbReference type="FunFam" id="3.30.1510.10:FF:000001">
    <property type="entry name" value="Formate--tetrahydrofolate ligase"/>
    <property type="match status" value="1"/>
</dbReference>
<name>A0AAU8ABK2_9FIRM</name>
<sequence>MNNDLKIANSITPEPIAKIAETLGIPDDVLLPYGKNIAKVELSYLEQLEKSKQPGRLILVTAINPTPAGEGKTTVSIGLADGLARSGRKTCLALREPSLGPVFGIKGGATGGGYAQAIPMEDINLHFTGDIHAITTANNLLCAMIDNHIYHGNLLRLDIKSITFKRCMDMNDRALRNIVCGLGERTDGIPRQDGFDISAASEIMAVLCLASGLDDLRRRLDRITIGYNLDGEPVFAKDIGAGGAMAVILKEAIKPNLVQTLEHTPIFMHGGPFANIAHGCNSIIATRMANHLADYTVTEAGFGADLGAEKFLDIKCRAADLWPDAVVLVATARALKYHGGVPRESLTEENVEALAKGAANLRRHIDTLKNIYGLPVVVAVNRFLSDTDAELEEICRQAHSAGVKAVICDVWAKGGEGALELADAVVDSMLTHSSPSHPYDYAAPLMQKITDVATRIYGAERVDFSKAALRKLQMYEAQGYSNLPICIAKTQYSFSDDPKKLGAPEAFVMEVRDVTLNSGAGFIVALCGTIMRMPGLPKRPAAEAIGFDEAGEIVGLF</sequence>
<dbReference type="HAMAP" id="MF_01543">
    <property type="entry name" value="FTHFS"/>
    <property type="match status" value="1"/>
</dbReference>
<accession>A0AAU8ABK2</accession>
<protein>
    <recommendedName>
        <fullName evidence="8">Formate--tetrahydrofolate ligase</fullName>
        <ecNumber evidence="8">6.3.4.3</ecNumber>
    </recommendedName>
    <alternativeName>
        <fullName evidence="8">Formyltetrahydrofolate synthetase</fullName>
        <shortName evidence="8">FHS</shortName>
        <shortName evidence="8">FTHFS</shortName>
    </alternativeName>
</protein>
<gene>
    <name evidence="8" type="primary">fhs</name>
    <name evidence="9" type="ORF">PUP29_03035</name>
</gene>
<dbReference type="EMBL" id="CP117826">
    <property type="protein sequence ID" value="XCC62911.1"/>
    <property type="molecule type" value="Genomic_DNA"/>
</dbReference>
<dbReference type="RefSeq" id="WP_353423818.1">
    <property type="nucleotide sequence ID" value="NZ_CP117826.1"/>
</dbReference>
<proteinExistence type="inferred from homology"/>
<dbReference type="AlphaFoldDB" id="A0AAU8ABK2"/>
<evidence type="ECO:0000256" key="2">
    <source>
        <dbReference type="ARBA" id="ARBA00022563"/>
    </source>
</evidence>
<keyword evidence="4 8" id="KW-0547">Nucleotide-binding</keyword>
<dbReference type="NCBIfam" id="NF010030">
    <property type="entry name" value="PRK13505.1"/>
    <property type="match status" value="1"/>
</dbReference>
<organism evidence="9">
    <name type="scientific">Christensenella massiliensis</name>
    <dbReference type="NCBI Taxonomy" id="1805714"/>
    <lineage>
        <taxon>Bacteria</taxon>
        <taxon>Bacillati</taxon>
        <taxon>Bacillota</taxon>
        <taxon>Clostridia</taxon>
        <taxon>Christensenellales</taxon>
        <taxon>Christensenellaceae</taxon>
        <taxon>Christensenella</taxon>
    </lineage>
</organism>
<evidence type="ECO:0000256" key="4">
    <source>
        <dbReference type="ARBA" id="ARBA00022741"/>
    </source>
</evidence>
<evidence type="ECO:0000256" key="6">
    <source>
        <dbReference type="ARBA" id="ARBA00049033"/>
    </source>
</evidence>
<dbReference type="FunFam" id="3.10.410.10:FF:000001">
    <property type="entry name" value="Putative formate--tetrahydrofolate ligase"/>
    <property type="match status" value="1"/>
</dbReference>
<dbReference type="SUPFAM" id="SSF52540">
    <property type="entry name" value="P-loop containing nucleoside triphosphate hydrolases"/>
    <property type="match status" value="1"/>
</dbReference>
<reference evidence="9" key="1">
    <citation type="submission" date="2023-02" db="EMBL/GenBank/DDBJ databases">
        <title>Gut commensal Christensenella minuta modulates host metabolism via a new class of secondary bile acids.</title>
        <authorList>
            <person name="Liu C."/>
        </authorList>
    </citation>
    <scope>NUCLEOTIDE SEQUENCE</scope>
    <source>
        <strain evidence="9">CA70</strain>
    </source>
</reference>
<dbReference type="Pfam" id="PF01268">
    <property type="entry name" value="FTHFS"/>
    <property type="match status" value="1"/>
</dbReference>
<evidence type="ECO:0000313" key="9">
    <source>
        <dbReference type="EMBL" id="XCC62911.1"/>
    </source>
</evidence>
<dbReference type="GO" id="GO:0035999">
    <property type="term" value="P:tetrahydrofolate interconversion"/>
    <property type="evidence" value="ECO:0007669"/>
    <property type="project" value="UniProtKB-UniRule"/>
</dbReference>